<proteinExistence type="predicted"/>
<reference evidence="1" key="1">
    <citation type="submission" date="2006-10" db="EMBL/GenBank/DDBJ databases">
        <authorList>
            <person name="Amadeo P."/>
            <person name="Zhao Q."/>
            <person name="Wortman J."/>
            <person name="Fraser-Liggett C."/>
            <person name="Carlton J."/>
        </authorList>
    </citation>
    <scope>NUCLEOTIDE SEQUENCE</scope>
    <source>
        <strain evidence="1">G3</strain>
    </source>
</reference>
<name>A2EL30_TRIV3</name>
<reference evidence="1" key="2">
    <citation type="journal article" date="2007" name="Science">
        <title>Draft genome sequence of the sexually transmitted pathogen Trichomonas vaginalis.</title>
        <authorList>
            <person name="Carlton J.M."/>
            <person name="Hirt R.P."/>
            <person name="Silva J.C."/>
            <person name="Delcher A.L."/>
            <person name="Schatz M."/>
            <person name="Zhao Q."/>
            <person name="Wortman J.R."/>
            <person name="Bidwell S.L."/>
            <person name="Alsmark U.C.M."/>
            <person name="Besteiro S."/>
            <person name="Sicheritz-Ponten T."/>
            <person name="Noel C.J."/>
            <person name="Dacks J.B."/>
            <person name="Foster P.G."/>
            <person name="Simillion C."/>
            <person name="Van de Peer Y."/>
            <person name="Miranda-Saavedra D."/>
            <person name="Barton G.J."/>
            <person name="Westrop G.D."/>
            <person name="Mueller S."/>
            <person name="Dessi D."/>
            <person name="Fiori P.L."/>
            <person name="Ren Q."/>
            <person name="Paulsen I."/>
            <person name="Zhang H."/>
            <person name="Bastida-Corcuera F.D."/>
            <person name="Simoes-Barbosa A."/>
            <person name="Brown M.T."/>
            <person name="Hayes R.D."/>
            <person name="Mukherjee M."/>
            <person name="Okumura C.Y."/>
            <person name="Schneider R."/>
            <person name="Smith A.J."/>
            <person name="Vanacova S."/>
            <person name="Villalvazo M."/>
            <person name="Haas B.J."/>
            <person name="Pertea M."/>
            <person name="Feldblyum T.V."/>
            <person name="Utterback T.R."/>
            <person name="Shu C.L."/>
            <person name="Osoegawa K."/>
            <person name="de Jong P.J."/>
            <person name="Hrdy I."/>
            <person name="Horvathova L."/>
            <person name="Zubacova Z."/>
            <person name="Dolezal P."/>
            <person name="Malik S.B."/>
            <person name="Logsdon J.M. Jr."/>
            <person name="Henze K."/>
            <person name="Gupta A."/>
            <person name="Wang C.C."/>
            <person name="Dunne R.L."/>
            <person name="Upcroft J.A."/>
            <person name="Upcroft P."/>
            <person name="White O."/>
            <person name="Salzberg S.L."/>
            <person name="Tang P."/>
            <person name="Chiu C.-H."/>
            <person name="Lee Y.-S."/>
            <person name="Embley T.M."/>
            <person name="Coombs G.H."/>
            <person name="Mottram J.C."/>
            <person name="Tachezy J."/>
            <person name="Fraser-Liggett C.M."/>
            <person name="Johnson P.J."/>
        </authorList>
    </citation>
    <scope>NUCLEOTIDE SEQUENCE [LARGE SCALE GENOMIC DNA]</scope>
    <source>
        <strain evidence="1">G3</strain>
    </source>
</reference>
<organism evidence="1 2">
    <name type="scientific">Trichomonas vaginalis (strain ATCC PRA-98 / G3)</name>
    <dbReference type="NCBI Taxonomy" id="412133"/>
    <lineage>
        <taxon>Eukaryota</taxon>
        <taxon>Metamonada</taxon>
        <taxon>Parabasalia</taxon>
        <taxon>Trichomonadida</taxon>
        <taxon>Trichomonadidae</taxon>
        <taxon>Trichomonas</taxon>
    </lineage>
</organism>
<dbReference type="InterPro" id="IPR013083">
    <property type="entry name" value="Znf_RING/FYVE/PHD"/>
</dbReference>
<dbReference type="Proteomes" id="UP000001542">
    <property type="component" value="Unassembled WGS sequence"/>
</dbReference>
<dbReference type="RefSeq" id="XP_001318881.1">
    <property type="nucleotide sequence ID" value="XM_001318846.1"/>
</dbReference>
<dbReference type="AlphaFoldDB" id="A2EL30"/>
<protein>
    <recommendedName>
        <fullName evidence="3">Zinc finger PHD-type domain-containing protein</fullName>
    </recommendedName>
</protein>
<keyword evidence="2" id="KW-1185">Reference proteome</keyword>
<dbReference type="VEuPathDB" id="TrichDB:TVAG_322780"/>
<dbReference type="EMBL" id="DS113418">
    <property type="protein sequence ID" value="EAY06658.1"/>
    <property type="molecule type" value="Genomic_DNA"/>
</dbReference>
<dbReference type="KEGG" id="tva:4764537"/>
<evidence type="ECO:0000313" key="1">
    <source>
        <dbReference type="EMBL" id="EAY06658.1"/>
    </source>
</evidence>
<evidence type="ECO:0000313" key="2">
    <source>
        <dbReference type="Proteomes" id="UP000001542"/>
    </source>
</evidence>
<dbReference type="InterPro" id="IPR011011">
    <property type="entry name" value="Znf_FYVE_PHD"/>
</dbReference>
<dbReference type="InParanoid" id="A2EL30"/>
<dbReference type="Gene3D" id="3.30.40.10">
    <property type="entry name" value="Zinc/RING finger domain, C3HC4 (zinc finger)"/>
    <property type="match status" value="1"/>
</dbReference>
<accession>A2EL30</accession>
<dbReference type="VEuPathDB" id="TrichDB:TVAGG3_0234250"/>
<dbReference type="SUPFAM" id="SSF57903">
    <property type="entry name" value="FYVE/PHD zinc finger"/>
    <property type="match status" value="1"/>
</dbReference>
<gene>
    <name evidence="1" type="ORF">TVAG_322780</name>
</gene>
<evidence type="ECO:0008006" key="3">
    <source>
        <dbReference type="Google" id="ProtNLM"/>
    </source>
</evidence>
<sequence>MNENDALMRLAKLCLHADPRVRDQRKIKKALDRKPSSNEFVRCPCRNNVDAYDQICCDICQCWCHCRCVGKTPDDKDSYVCPFCEGSETIQYLKSQNIDIPKLYRSIYDAQRRQKTNLFINSMYNVSNVVENTEKAQKWLKTLTSRDDLYHNMVRAAGTCMKGSASTSTTVELASERKSINELADNLSGLINELKSVQTPLVDNIVAQCVTFPKEKRVKKHFLDDTTTDTSVESDQ</sequence>